<keyword evidence="10" id="KW-1185">Reference proteome</keyword>
<proteinExistence type="inferred from homology"/>
<feature type="transmembrane region" description="Helical" evidence="7">
    <location>
        <begin position="147"/>
        <end position="170"/>
    </location>
</feature>
<evidence type="ECO:0000256" key="6">
    <source>
        <dbReference type="SAM" id="MobiDB-lite"/>
    </source>
</evidence>
<dbReference type="OMA" id="PLAYNWD"/>
<dbReference type="PANTHER" id="PTHR33048">
    <property type="entry name" value="PTH11-LIKE INTEGRAL MEMBRANE PROTEIN (AFU_ORTHOLOGUE AFUA_5G11245)"/>
    <property type="match status" value="1"/>
</dbReference>
<comment type="similarity">
    <text evidence="5">Belongs to the SAT4 family.</text>
</comment>
<protein>
    <recommendedName>
        <fullName evidence="8">Rhodopsin domain-containing protein</fullName>
    </recommendedName>
</protein>
<evidence type="ECO:0000256" key="7">
    <source>
        <dbReference type="SAM" id="Phobius"/>
    </source>
</evidence>
<evidence type="ECO:0000256" key="3">
    <source>
        <dbReference type="ARBA" id="ARBA00022989"/>
    </source>
</evidence>
<evidence type="ECO:0000256" key="5">
    <source>
        <dbReference type="ARBA" id="ARBA00038359"/>
    </source>
</evidence>
<dbReference type="EMBL" id="MDYL01000008">
    <property type="protein sequence ID" value="OQD75123.1"/>
    <property type="molecule type" value="Genomic_DNA"/>
</dbReference>
<reference evidence="10" key="1">
    <citation type="journal article" date="2017" name="Nat. Microbiol.">
        <title>Global analysis of biosynthetic gene clusters reveals vast potential of secondary metabolite production in Penicillium species.</title>
        <authorList>
            <person name="Nielsen J.C."/>
            <person name="Grijseels S."/>
            <person name="Prigent S."/>
            <person name="Ji B."/>
            <person name="Dainat J."/>
            <person name="Nielsen K.F."/>
            <person name="Frisvad J.C."/>
            <person name="Workman M."/>
            <person name="Nielsen J."/>
        </authorList>
    </citation>
    <scope>NUCLEOTIDE SEQUENCE [LARGE SCALE GENOMIC DNA]</scope>
    <source>
        <strain evidence="10">IBT 11843</strain>
    </source>
</reference>
<feature type="transmembrane region" description="Helical" evidence="7">
    <location>
        <begin position="37"/>
        <end position="58"/>
    </location>
</feature>
<organism evidence="9 10">
    <name type="scientific">Penicillium decumbens</name>
    <dbReference type="NCBI Taxonomy" id="69771"/>
    <lineage>
        <taxon>Eukaryota</taxon>
        <taxon>Fungi</taxon>
        <taxon>Dikarya</taxon>
        <taxon>Ascomycota</taxon>
        <taxon>Pezizomycotina</taxon>
        <taxon>Eurotiomycetes</taxon>
        <taxon>Eurotiomycetidae</taxon>
        <taxon>Eurotiales</taxon>
        <taxon>Aspergillaceae</taxon>
        <taxon>Penicillium</taxon>
    </lineage>
</organism>
<feature type="transmembrane region" description="Helical" evidence="7">
    <location>
        <begin position="224"/>
        <end position="248"/>
    </location>
</feature>
<evidence type="ECO:0000313" key="9">
    <source>
        <dbReference type="EMBL" id="OQD75123.1"/>
    </source>
</evidence>
<dbReference type="OrthoDB" id="10017208at2759"/>
<feature type="transmembrane region" description="Helical" evidence="7">
    <location>
        <begin position="70"/>
        <end position="91"/>
    </location>
</feature>
<evidence type="ECO:0000313" key="10">
    <source>
        <dbReference type="Proteomes" id="UP000191522"/>
    </source>
</evidence>
<feature type="compositionally biased region" description="Basic and acidic residues" evidence="6">
    <location>
        <begin position="378"/>
        <end position="387"/>
    </location>
</feature>
<dbReference type="STRING" id="69771.A0A1V6PE88"/>
<feature type="compositionally biased region" description="Polar residues" evidence="6">
    <location>
        <begin position="388"/>
        <end position="405"/>
    </location>
</feature>
<dbReference type="AlphaFoldDB" id="A0A1V6PE88"/>
<keyword evidence="3 7" id="KW-1133">Transmembrane helix</keyword>
<dbReference type="InterPro" id="IPR052337">
    <property type="entry name" value="SAT4-like"/>
</dbReference>
<keyword evidence="4 7" id="KW-0472">Membrane</keyword>
<gene>
    <name evidence="9" type="ORF">PENDEC_c008G02924</name>
</gene>
<comment type="caution">
    <text evidence="9">The sequence shown here is derived from an EMBL/GenBank/DDBJ whole genome shotgun (WGS) entry which is preliminary data.</text>
</comment>
<feature type="transmembrane region" description="Helical" evidence="7">
    <location>
        <begin position="103"/>
        <end position="127"/>
    </location>
</feature>
<name>A0A1V6PE88_PENDC</name>
<sequence>MVGPPFPCPEGMESGTLFNLHVRLPVMSNLNKRIKRIYIVCWVILITQVVIVFSMTITYPLDTPLSLNPIIAVTVLGAVATITTVLRFWALKLRQVKPGPSEYFILPALAIVYVDIVIEYILTIYGGAGRDADKIDPSSVVITLKTILPLEALYGIVLSLVKTSILLFYMRIFGTKQSFRTGVFVTMAIVWMWAASVVLETFLLCRPLAYNWNTTINGTCGQRNATYVVAGTLNLITDLMVMGLALPHIWKLHLNMRKKLALSSIFSVGLLVSVISIIRLKSLMGIDFTNITKSVQMGVMWTVIEPELAIICANMPLLKAVLTRIMPSLLGSSRQKYGASDTQTFERIQEQPSANIYPMNRLNHEAIHTYISTNSNESQRELTKQEETSVTSKNRGRVSQSGQSSVPAINVTQNFSVQYL</sequence>
<evidence type="ECO:0000259" key="8">
    <source>
        <dbReference type="Pfam" id="PF20684"/>
    </source>
</evidence>
<dbReference type="GO" id="GO:0016020">
    <property type="term" value="C:membrane"/>
    <property type="evidence" value="ECO:0007669"/>
    <property type="project" value="UniProtKB-SubCell"/>
</dbReference>
<dbReference type="Proteomes" id="UP000191522">
    <property type="component" value="Unassembled WGS sequence"/>
</dbReference>
<dbReference type="InterPro" id="IPR049326">
    <property type="entry name" value="Rhodopsin_dom_fungi"/>
</dbReference>
<feature type="transmembrane region" description="Helical" evidence="7">
    <location>
        <begin position="182"/>
        <end position="204"/>
    </location>
</feature>
<evidence type="ECO:0000256" key="4">
    <source>
        <dbReference type="ARBA" id="ARBA00023136"/>
    </source>
</evidence>
<feature type="region of interest" description="Disordered" evidence="6">
    <location>
        <begin position="375"/>
        <end position="405"/>
    </location>
</feature>
<keyword evidence="2 7" id="KW-0812">Transmembrane</keyword>
<evidence type="ECO:0000256" key="2">
    <source>
        <dbReference type="ARBA" id="ARBA00022692"/>
    </source>
</evidence>
<comment type="subcellular location">
    <subcellularLocation>
        <location evidence="1">Membrane</location>
        <topology evidence="1">Multi-pass membrane protein</topology>
    </subcellularLocation>
</comment>
<feature type="domain" description="Rhodopsin" evidence="8">
    <location>
        <begin position="86"/>
        <end position="323"/>
    </location>
</feature>
<evidence type="ECO:0000256" key="1">
    <source>
        <dbReference type="ARBA" id="ARBA00004141"/>
    </source>
</evidence>
<feature type="transmembrane region" description="Helical" evidence="7">
    <location>
        <begin position="260"/>
        <end position="278"/>
    </location>
</feature>
<dbReference type="Pfam" id="PF20684">
    <property type="entry name" value="Fung_rhodopsin"/>
    <property type="match status" value="1"/>
</dbReference>
<dbReference type="PANTHER" id="PTHR33048:SF161">
    <property type="entry name" value="INTEGRAL MEMBRANE PROTEIN"/>
    <property type="match status" value="1"/>
</dbReference>
<accession>A0A1V6PE88</accession>